<proteinExistence type="predicted"/>
<evidence type="ECO:0000256" key="1">
    <source>
        <dbReference type="SAM" id="Phobius"/>
    </source>
</evidence>
<organism evidence="2 3">
    <name type="scientific">Persicobacter psychrovividus</name>
    <dbReference type="NCBI Taxonomy" id="387638"/>
    <lineage>
        <taxon>Bacteria</taxon>
        <taxon>Pseudomonadati</taxon>
        <taxon>Bacteroidota</taxon>
        <taxon>Cytophagia</taxon>
        <taxon>Cytophagales</taxon>
        <taxon>Persicobacteraceae</taxon>
        <taxon>Persicobacter</taxon>
    </lineage>
</organism>
<dbReference type="Proteomes" id="UP001354989">
    <property type="component" value="Plasmid pPP2"/>
</dbReference>
<protein>
    <submittedName>
        <fullName evidence="2">Uncharacterized protein</fullName>
    </submittedName>
</protein>
<reference evidence="2 3" key="1">
    <citation type="submission" date="2021-12" db="EMBL/GenBank/DDBJ databases">
        <title>Genome sequencing of bacteria with rrn-lacking chromosome and rrn-plasmid.</title>
        <authorList>
            <person name="Anda M."/>
            <person name="Iwasaki W."/>
        </authorList>
    </citation>
    <scope>NUCLEOTIDE SEQUENCE [LARGE SCALE GENOMIC DNA]</scope>
    <source>
        <strain evidence="2 3">NBRC 101262</strain>
        <plasmid evidence="2 3">pPP2</plasmid>
    </source>
</reference>
<accession>A0ABM7VKF5</accession>
<name>A0ABM7VKF5_9BACT</name>
<evidence type="ECO:0000313" key="3">
    <source>
        <dbReference type="Proteomes" id="UP001354989"/>
    </source>
</evidence>
<keyword evidence="3" id="KW-1185">Reference proteome</keyword>
<feature type="transmembrane region" description="Helical" evidence="1">
    <location>
        <begin position="36"/>
        <end position="54"/>
    </location>
</feature>
<evidence type="ECO:0000313" key="2">
    <source>
        <dbReference type="EMBL" id="BDD01460.1"/>
    </source>
</evidence>
<dbReference type="EMBL" id="AP025294">
    <property type="protein sequence ID" value="BDD01460.1"/>
    <property type="molecule type" value="Genomic_DNA"/>
</dbReference>
<keyword evidence="1" id="KW-1133">Transmembrane helix</keyword>
<keyword evidence="2" id="KW-0614">Plasmid</keyword>
<gene>
    <name evidence="2" type="ORF">PEPS_37400</name>
</gene>
<geneLocation type="plasmid" evidence="2 3">
    <name>pPP2</name>
</geneLocation>
<keyword evidence="1" id="KW-0472">Membrane</keyword>
<keyword evidence="1" id="KW-0812">Transmembrane</keyword>
<sequence length="189" mass="21655">MGLEINRQLRKDKIPSAPYTHRCSTLNQNRVKRMNTYIIIGVLGLIGIIVLVSWNSKQNSNKLGIAENKTELRNAENRHEKRDLKLTVSYNYGETTKTISDKATAEIIKSTMNSTNWNEFHIVQLEDENVYKALHVSGSLGDDGLASGFVTDDDHILLVKPLETVEQMTEILLDFLKGEEIWRNKYEYK</sequence>